<feature type="domain" description="DUF3347" evidence="1">
    <location>
        <begin position="53"/>
        <end position="142"/>
    </location>
</feature>
<dbReference type="Pfam" id="PF11827">
    <property type="entry name" value="DUF3347"/>
    <property type="match status" value="1"/>
</dbReference>
<comment type="caution">
    <text evidence="2">The sequence shown here is derived from an EMBL/GenBank/DDBJ whole genome shotgun (WGS) entry which is preliminary data.</text>
</comment>
<dbReference type="RefSeq" id="WP_155600734.1">
    <property type="nucleotide sequence ID" value="NZ_RCNR01000040.1"/>
</dbReference>
<dbReference type="AlphaFoldDB" id="A0A7X2ZW03"/>
<name>A0A7X2ZW03_9FLAO</name>
<dbReference type="OrthoDB" id="5513217at2"/>
<dbReference type="Proteomes" id="UP000540519">
    <property type="component" value="Unassembled WGS sequence"/>
</dbReference>
<evidence type="ECO:0000259" key="1">
    <source>
        <dbReference type="Pfam" id="PF11827"/>
    </source>
</evidence>
<evidence type="ECO:0000313" key="2">
    <source>
        <dbReference type="EMBL" id="MUH37448.1"/>
    </source>
</evidence>
<dbReference type="InterPro" id="IPR021782">
    <property type="entry name" value="DUF3347"/>
</dbReference>
<dbReference type="PROSITE" id="PS51257">
    <property type="entry name" value="PROKAR_LIPOPROTEIN"/>
    <property type="match status" value="1"/>
</dbReference>
<reference evidence="2 3" key="1">
    <citation type="journal article" date="2019" name="Mar. Drugs">
        <title>Comparative Genomics and CAZyme Genome Repertoires of Marine Zobellia amurskyensis KMM 3526(T) and Zobellia laminariae KMM 3676(T).</title>
        <authorList>
            <person name="Chernysheva N."/>
            <person name="Bystritskaya E."/>
            <person name="Stenkova A."/>
            <person name="Golovkin I."/>
            <person name="Nedashkovskaya O."/>
            <person name="Isaeva M."/>
        </authorList>
    </citation>
    <scope>NUCLEOTIDE SEQUENCE [LARGE SCALE GENOMIC DNA]</scope>
    <source>
        <strain evidence="2 3">KMM 3526</strain>
    </source>
</reference>
<proteinExistence type="predicted"/>
<protein>
    <submittedName>
        <fullName evidence="2">DUF3347 domain-containing protein</fullName>
    </submittedName>
</protein>
<gene>
    <name evidence="2" type="ORF">D9O36_16470</name>
</gene>
<organism evidence="2 3">
    <name type="scientific">Zobellia amurskyensis</name>
    <dbReference type="NCBI Taxonomy" id="248905"/>
    <lineage>
        <taxon>Bacteria</taxon>
        <taxon>Pseudomonadati</taxon>
        <taxon>Bacteroidota</taxon>
        <taxon>Flavobacteriia</taxon>
        <taxon>Flavobacteriales</taxon>
        <taxon>Flavobacteriaceae</taxon>
        <taxon>Zobellia</taxon>
    </lineage>
</organism>
<sequence>MKNMRINTGIIALSFMAVSIVSCKDENKTEKTAANPSEINNDNNDQDVQAEAILKGYFNLKDALVQDDNEKTNAMGETLVQSLEDFDGSAYDDAKKSELMVLIKTATEHAKEIPNGTIQKQRRYFKLLTEEVTKIIAITGSANKIYEQFCPMYSGGSAWLSLSDEIRNPYYGSTMLQCGTVKREI</sequence>
<keyword evidence="3" id="KW-1185">Reference proteome</keyword>
<accession>A0A7X2ZW03</accession>
<dbReference type="EMBL" id="RCNR01000040">
    <property type="protein sequence ID" value="MUH37448.1"/>
    <property type="molecule type" value="Genomic_DNA"/>
</dbReference>
<evidence type="ECO:0000313" key="3">
    <source>
        <dbReference type="Proteomes" id="UP000540519"/>
    </source>
</evidence>